<organism evidence="1 2">
    <name type="scientific">Diploptera punctata</name>
    <name type="common">Pacific beetle cockroach</name>
    <dbReference type="NCBI Taxonomy" id="6984"/>
    <lineage>
        <taxon>Eukaryota</taxon>
        <taxon>Metazoa</taxon>
        <taxon>Ecdysozoa</taxon>
        <taxon>Arthropoda</taxon>
        <taxon>Hexapoda</taxon>
        <taxon>Insecta</taxon>
        <taxon>Pterygota</taxon>
        <taxon>Neoptera</taxon>
        <taxon>Polyneoptera</taxon>
        <taxon>Dictyoptera</taxon>
        <taxon>Blattodea</taxon>
        <taxon>Blaberoidea</taxon>
        <taxon>Blaberidae</taxon>
        <taxon>Diplopterinae</taxon>
        <taxon>Diploptera</taxon>
    </lineage>
</organism>
<accession>A0AAD8A593</accession>
<evidence type="ECO:0000313" key="2">
    <source>
        <dbReference type="Proteomes" id="UP001233999"/>
    </source>
</evidence>
<keyword evidence="2" id="KW-1185">Reference proteome</keyword>
<feature type="non-terminal residue" evidence="1">
    <location>
        <position position="1"/>
    </location>
</feature>
<sequence length="49" mass="5731">PIPFHDLRTSFNSRFGTQIYSIHSRPIYLPCPRLVVLGDFCLYNIMSPF</sequence>
<comment type="caution">
    <text evidence="1">The sequence shown here is derived from an EMBL/GenBank/DDBJ whole genome shotgun (WGS) entry which is preliminary data.</text>
</comment>
<reference evidence="1" key="1">
    <citation type="journal article" date="2023" name="IScience">
        <title>Live-bearing cockroach genome reveals convergent evolutionary mechanisms linked to viviparity in insects and beyond.</title>
        <authorList>
            <person name="Fouks B."/>
            <person name="Harrison M.C."/>
            <person name="Mikhailova A.A."/>
            <person name="Marchal E."/>
            <person name="English S."/>
            <person name="Carruthers M."/>
            <person name="Jennings E.C."/>
            <person name="Chiamaka E.L."/>
            <person name="Frigard R.A."/>
            <person name="Pippel M."/>
            <person name="Attardo G.M."/>
            <person name="Benoit J.B."/>
            <person name="Bornberg-Bauer E."/>
            <person name="Tobe S.S."/>
        </authorList>
    </citation>
    <scope>NUCLEOTIDE SEQUENCE</scope>
    <source>
        <strain evidence="1">Stay&amp;Tobe</strain>
    </source>
</reference>
<feature type="non-terminal residue" evidence="1">
    <location>
        <position position="49"/>
    </location>
</feature>
<protein>
    <submittedName>
        <fullName evidence="1">Uncharacterized protein</fullName>
    </submittedName>
</protein>
<dbReference type="EMBL" id="JASPKZ010003836">
    <property type="protein sequence ID" value="KAJ9592395.1"/>
    <property type="molecule type" value="Genomic_DNA"/>
</dbReference>
<proteinExistence type="predicted"/>
<name>A0AAD8A593_DIPPU</name>
<dbReference type="Proteomes" id="UP001233999">
    <property type="component" value="Unassembled WGS sequence"/>
</dbReference>
<gene>
    <name evidence="1" type="ORF">L9F63_015915</name>
</gene>
<dbReference type="AlphaFoldDB" id="A0AAD8A593"/>
<reference evidence="1" key="2">
    <citation type="submission" date="2023-05" db="EMBL/GenBank/DDBJ databases">
        <authorList>
            <person name="Fouks B."/>
        </authorList>
    </citation>
    <scope>NUCLEOTIDE SEQUENCE</scope>
    <source>
        <strain evidence="1">Stay&amp;Tobe</strain>
        <tissue evidence="1">Testes</tissue>
    </source>
</reference>
<evidence type="ECO:0000313" key="1">
    <source>
        <dbReference type="EMBL" id="KAJ9592395.1"/>
    </source>
</evidence>